<dbReference type="Pfam" id="PF01764">
    <property type="entry name" value="Lipase_3"/>
    <property type="match status" value="1"/>
</dbReference>
<feature type="chain" id="PRO_5004023919" description="Fungal lipase-type domain-containing protein" evidence="5">
    <location>
        <begin position="20"/>
        <end position="313"/>
    </location>
</feature>
<dbReference type="CDD" id="cd00519">
    <property type="entry name" value="Lipase_3"/>
    <property type="match status" value="1"/>
</dbReference>
<comment type="catalytic activity">
    <reaction evidence="4">
        <text>a monoacylglycerol + H2O = glycerol + a fatty acid + H(+)</text>
        <dbReference type="Rhea" id="RHEA:15245"/>
        <dbReference type="ChEBI" id="CHEBI:15377"/>
        <dbReference type="ChEBI" id="CHEBI:15378"/>
        <dbReference type="ChEBI" id="CHEBI:17408"/>
        <dbReference type="ChEBI" id="CHEBI:17754"/>
        <dbReference type="ChEBI" id="CHEBI:28868"/>
    </reaction>
</comment>
<accession>M2QYP3</accession>
<reference evidence="7 8" key="1">
    <citation type="journal article" date="2012" name="Proc. Natl. Acad. Sci. U.S.A.">
        <title>Comparative genomics of Ceriporiopsis subvermispora and Phanerochaete chrysosporium provide insight into selective ligninolysis.</title>
        <authorList>
            <person name="Fernandez-Fueyo E."/>
            <person name="Ruiz-Duenas F.J."/>
            <person name="Ferreira P."/>
            <person name="Floudas D."/>
            <person name="Hibbett D.S."/>
            <person name="Canessa P."/>
            <person name="Larrondo L.F."/>
            <person name="James T.Y."/>
            <person name="Seelenfreund D."/>
            <person name="Lobos S."/>
            <person name="Polanco R."/>
            <person name="Tello M."/>
            <person name="Honda Y."/>
            <person name="Watanabe T."/>
            <person name="Watanabe T."/>
            <person name="Ryu J.S."/>
            <person name="Kubicek C.P."/>
            <person name="Schmoll M."/>
            <person name="Gaskell J."/>
            <person name="Hammel K.E."/>
            <person name="St John F.J."/>
            <person name="Vanden Wymelenberg A."/>
            <person name="Sabat G."/>
            <person name="Splinter BonDurant S."/>
            <person name="Syed K."/>
            <person name="Yadav J.S."/>
            <person name="Doddapaneni H."/>
            <person name="Subramanian V."/>
            <person name="Lavin J.L."/>
            <person name="Oguiza J.A."/>
            <person name="Perez G."/>
            <person name="Pisabarro A.G."/>
            <person name="Ramirez L."/>
            <person name="Santoyo F."/>
            <person name="Master E."/>
            <person name="Coutinho P.M."/>
            <person name="Henrissat B."/>
            <person name="Lombard V."/>
            <person name="Magnuson J.K."/>
            <person name="Kuees U."/>
            <person name="Hori C."/>
            <person name="Igarashi K."/>
            <person name="Samejima M."/>
            <person name="Held B.W."/>
            <person name="Barry K.W."/>
            <person name="LaButti K.M."/>
            <person name="Lapidus A."/>
            <person name="Lindquist E.A."/>
            <person name="Lucas S.M."/>
            <person name="Riley R."/>
            <person name="Salamov A.A."/>
            <person name="Hoffmeister D."/>
            <person name="Schwenk D."/>
            <person name="Hadar Y."/>
            <person name="Yarden O."/>
            <person name="de Vries R.P."/>
            <person name="Wiebenga A."/>
            <person name="Stenlid J."/>
            <person name="Eastwood D."/>
            <person name="Grigoriev I.V."/>
            <person name="Berka R.M."/>
            <person name="Blanchette R.A."/>
            <person name="Kersten P."/>
            <person name="Martinez A.T."/>
            <person name="Vicuna R."/>
            <person name="Cullen D."/>
        </authorList>
    </citation>
    <scope>NUCLEOTIDE SEQUENCE [LARGE SCALE GENOMIC DNA]</scope>
    <source>
        <strain evidence="7 8">B</strain>
    </source>
</reference>
<feature type="signal peptide" evidence="5">
    <location>
        <begin position="1"/>
        <end position="19"/>
    </location>
</feature>
<dbReference type="HOGENOM" id="CLU_032957_9_0_1"/>
<evidence type="ECO:0000256" key="1">
    <source>
        <dbReference type="ARBA" id="ARBA00023157"/>
    </source>
</evidence>
<dbReference type="GO" id="GO:0006629">
    <property type="term" value="P:lipid metabolic process"/>
    <property type="evidence" value="ECO:0007669"/>
    <property type="project" value="InterPro"/>
</dbReference>
<dbReference type="Gene3D" id="3.40.50.1820">
    <property type="entry name" value="alpha/beta hydrolase"/>
    <property type="match status" value="1"/>
</dbReference>
<dbReference type="SUPFAM" id="SSF53474">
    <property type="entry name" value="alpha/beta-Hydrolases"/>
    <property type="match status" value="1"/>
</dbReference>
<dbReference type="PANTHER" id="PTHR45856">
    <property type="entry name" value="ALPHA/BETA-HYDROLASES SUPERFAMILY PROTEIN"/>
    <property type="match status" value="1"/>
</dbReference>
<proteinExistence type="inferred from homology"/>
<evidence type="ECO:0000259" key="6">
    <source>
        <dbReference type="Pfam" id="PF01764"/>
    </source>
</evidence>
<evidence type="ECO:0000256" key="4">
    <source>
        <dbReference type="ARBA" id="ARBA00048461"/>
    </source>
</evidence>
<keyword evidence="5" id="KW-0732">Signal</keyword>
<evidence type="ECO:0000256" key="3">
    <source>
        <dbReference type="ARBA" id="ARBA00047591"/>
    </source>
</evidence>
<dbReference type="AlphaFoldDB" id="M2QYP3"/>
<comment type="catalytic activity">
    <reaction evidence="3">
        <text>a diacylglycerol + H2O = a monoacylglycerol + a fatty acid + H(+)</text>
        <dbReference type="Rhea" id="RHEA:32731"/>
        <dbReference type="ChEBI" id="CHEBI:15377"/>
        <dbReference type="ChEBI" id="CHEBI:15378"/>
        <dbReference type="ChEBI" id="CHEBI:17408"/>
        <dbReference type="ChEBI" id="CHEBI:18035"/>
        <dbReference type="ChEBI" id="CHEBI:28868"/>
    </reaction>
</comment>
<organism evidence="7 8">
    <name type="scientific">Ceriporiopsis subvermispora (strain B)</name>
    <name type="common">White-rot fungus</name>
    <name type="synonym">Gelatoporia subvermispora</name>
    <dbReference type="NCBI Taxonomy" id="914234"/>
    <lineage>
        <taxon>Eukaryota</taxon>
        <taxon>Fungi</taxon>
        <taxon>Dikarya</taxon>
        <taxon>Basidiomycota</taxon>
        <taxon>Agaricomycotina</taxon>
        <taxon>Agaricomycetes</taxon>
        <taxon>Polyporales</taxon>
        <taxon>Gelatoporiaceae</taxon>
        <taxon>Gelatoporia</taxon>
    </lineage>
</organism>
<feature type="domain" description="Fungal lipase-type" evidence="6">
    <location>
        <begin position="108"/>
        <end position="249"/>
    </location>
</feature>
<evidence type="ECO:0000256" key="2">
    <source>
        <dbReference type="ARBA" id="ARBA00043996"/>
    </source>
</evidence>
<evidence type="ECO:0000313" key="7">
    <source>
        <dbReference type="EMBL" id="EMD37275.1"/>
    </source>
</evidence>
<gene>
    <name evidence="7" type="ORF">CERSUDRAFT_113928</name>
</gene>
<dbReference type="STRING" id="914234.M2QYP3"/>
<dbReference type="InterPro" id="IPR051218">
    <property type="entry name" value="Sec_MonoDiacylglyc_Lipase"/>
</dbReference>
<dbReference type="InterPro" id="IPR002921">
    <property type="entry name" value="Fungal_lipase-type"/>
</dbReference>
<sequence>MLAIHTLILAAVALQPVFAAPTLYATGKRDESDGSPSALSQSTISNDFQRPALFSRAAYCPISSVASWTCGPSCDALPGVVVLASGGNNGEIPDFFIAHDTATNSIVVAHQGTDPDDLLSDLNDVEIAKSNLNSTRFPGAGSDIEVHDGFQDTQGRTADIVLSTVTSALSSTGATEVSVTGHSLGAAVASLDAIMLKMHLPSSVAITTTVFGLPRVGNQDWANLVDSMLGSSFAHITNQLDPVPIVPGQFLGFQHPSGESHITSVASSGQADIEACPGQENEHCSDANSLLDFSIDNHLGPYFNGISFGAAAC</sequence>
<evidence type="ECO:0000313" key="8">
    <source>
        <dbReference type="Proteomes" id="UP000016930"/>
    </source>
</evidence>
<name>M2QYP3_CERS8</name>
<dbReference type="EMBL" id="KB445796">
    <property type="protein sequence ID" value="EMD37275.1"/>
    <property type="molecule type" value="Genomic_DNA"/>
</dbReference>
<comment type="similarity">
    <text evidence="2">Belongs to the AB hydrolase superfamily. Lipase family. Class 3 subfamily.</text>
</comment>
<keyword evidence="1" id="KW-1015">Disulfide bond</keyword>
<keyword evidence="8" id="KW-1185">Reference proteome</keyword>
<evidence type="ECO:0000256" key="5">
    <source>
        <dbReference type="SAM" id="SignalP"/>
    </source>
</evidence>
<dbReference type="Proteomes" id="UP000016930">
    <property type="component" value="Unassembled WGS sequence"/>
</dbReference>
<dbReference type="OrthoDB" id="426718at2759"/>
<protein>
    <recommendedName>
        <fullName evidence="6">Fungal lipase-type domain-containing protein</fullName>
    </recommendedName>
</protein>
<dbReference type="PANTHER" id="PTHR45856:SF25">
    <property type="entry name" value="FUNGAL LIPASE-LIKE DOMAIN-CONTAINING PROTEIN"/>
    <property type="match status" value="1"/>
</dbReference>
<dbReference type="InterPro" id="IPR029058">
    <property type="entry name" value="AB_hydrolase_fold"/>
</dbReference>